<keyword evidence="1" id="KW-1133">Transmembrane helix</keyword>
<keyword evidence="1" id="KW-0472">Membrane</keyword>
<organism evidence="2 3">
    <name type="scientific">Paenibacillus rhizovicinus</name>
    <dbReference type="NCBI Taxonomy" id="2704463"/>
    <lineage>
        <taxon>Bacteria</taxon>
        <taxon>Bacillati</taxon>
        <taxon>Bacillota</taxon>
        <taxon>Bacilli</taxon>
        <taxon>Bacillales</taxon>
        <taxon>Paenibacillaceae</taxon>
        <taxon>Paenibacillus</taxon>
    </lineage>
</organism>
<evidence type="ECO:0008006" key="4">
    <source>
        <dbReference type="Google" id="ProtNLM"/>
    </source>
</evidence>
<proteinExistence type="predicted"/>
<evidence type="ECO:0000256" key="1">
    <source>
        <dbReference type="SAM" id="Phobius"/>
    </source>
</evidence>
<accession>A0A6C0NZU2</accession>
<name>A0A6C0NZU2_9BACL</name>
<dbReference type="EMBL" id="CP048286">
    <property type="protein sequence ID" value="QHW31631.1"/>
    <property type="molecule type" value="Genomic_DNA"/>
</dbReference>
<dbReference type="KEGG" id="prz:GZH47_12795"/>
<keyword evidence="1" id="KW-0812">Transmembrane</keyword>
<dbReference type="Proteomes" id="UP000479114">
    <property type="component" value="Chromosome"/>
</dbReference>
<evidence type="ECO:0000313" key="2">
    <source>
        <dbReference type="EMBL" id="QHW31631.1"/>
    </source>
</evidence>
<gene>
    <name evidence="2" type="ORF">GZH47_12795</name>
</gene>
<keyword evidence="3" id="KW-1185">Reference proteome</keyword>
<sequence length="166" mass="18503">MPNPTPSLLSAIPALFARKMTTAAIASTVIVLSLALTNIWGITFDSWRELLGQICFLLLYVVPIIYIYGVAASMLIEFLLFKLSPYPWTHRLLSLPLHAFFGFLGLWLLFPSMQIGGWGAAFASLFFLMDFALSKLRAGYEASHAVMSFIFLPLLLFFISIVGVNF</sequence>
<feature type="transmembrane region" description="Helical" evidence="1">
    <location>
        <begin position="50"/>
        <end position="80"/>
    </location>
</feature>
<dbReference type="AlphaFoldDB" id="A0A6C0NZU2"/>
<protein>
    <recommendedName>
        <fullName evidence="4">Yip1 domain-containing protein</fullName>
    </recommendedName>
</protein>
<feature type="transmembrane region" description="Helical" evidence="1">
    <location>
        <begin position="21"/>
        <end position="44"/>
    </location>
</feature>
<dbReference type="RefSeq" id="WP_162640437.1">
    <property type="nucleotide sequence ID" value="NZ_CP048286.1"/>
</dbReference>
<reference evidence="2 3" key="1">
    <citation type="submission" date="2020-02" db="EMBL/GenBank/DDBJ databases">
        <title>Paenibacillus sp. nov., isolated from rhizosphere soil of tomato.</title>
        <authorList>
            <person name="Weon H.-Y."/>
            <person name="Lee S.A."/>
        </authorList>
    </citation>
    <scope>NUCLEOTIDE SEQUENCE [LARGE SCALE GENOMIC DNA]</scope>
    <source>
        <strain evidence="2 3">14171R-81</strain>
    </source>
</reference>
<feature type="transmembrane region" description="Helical" evidence="1">
    <location>
        <begin position="115"/>
        <end position="133"/>
    </location>
</feature>
<feature type="transmembrane region" description="Helical" evidence="1">
    <location>
        <begin position="92"/>
        <end position="109"/>
    </location>
</feature>
<feature type="transmembrane region" description="Helical" evidence="1">
    <location>
        <begin position="145"/>
        <end position="164"/>
    </location>
</feature>
<evidence type="ECO:0000313" key="3">
    <source>
        <dbReference type="Proteomes" id="UP000479114"/>
    </source>
</evidence>